<proteinExistence type="predicted"/>
<dbReference type="VEuPathDB" id="CryptoDB:Cvel_14229"/>
<organism evidence="2">
    <name type="scientific">Chromera velia CCMP2878</name>
    <dbReference type="NCBI Taxonomy" id="1169474"/>
    <lineage>
        <taxon>Eukaryota</taxon>
        <taxon>Sar</taxon>
        <taxon>Alveolata</taxon>
        <taxon>Colpodellida</taxon>
        <taxon>Chromeraceae</taxon>
        <taxon>Chromera</taxon>
    </lineage>
</organism>
<reference evidence="2" key="1">
    <citation type="submission" date="2014-11" db="EMBL/GenBank/DDBJ databases">
        <title>Molecular phylogeny of cliff fern family Woodsiaceae with morphological implications.</title>
        <authorList>
            <person name="Shao Y.-Z."/>
            <person name="Wei R."/>
            <person name="Zhang X.-C."/>
        </authorList>
    </citation>
    <scope>NUCLEOTIDE SEQUENCE</scope>
</reference>
<evidence type="ECO:0000256" key="1">
    <source>
        <dbReference type="SAM" id="MobiDB-lite"/>
    </source>
</evidence>
<dbReference type="EMBL" id="CDMZ01000004">
    <property type="protein sequence ID" value="CUC08967.1"/>
    <property type="molecule type" value="Genomic_DNA"/>
</dbReference>
<feature type="region of interest" description="Disordered" evidence="1">
    <location>
        <begin position="158"/>
        <end position="260"/>
    </location>
</feature>
<protein>
    <submittedName>
        <fullName evidence="2">Uncharacterized protein</fullName>
    </submittedName>
</protein>
<evidence type="ECO:0000313" key="2">
    <source>
        <dbReference type="EMBL" id="CUC08967.1"/>
    </source>
</evidence>
<accession>A0A0K6S5P8</accession>
<gene>
    <name evidence="2" type="ORF">Cvel_14229.t1.CR1</name>
</gene>
<feature type="compositionally biased region" description="Basic and acidic residues" evidence="1">
    <location>
        <begin position="179"/>
        <end position="199"/>
    </location>
</feature>
<sequence>MPEGDIEELVLMFDLAVDRVGEYQDGRLLGVPLTSLTTETGRKVEDSIVRIVSASSPVLRLINRVRAAVKAQSEGLASVGQDKLATALEPVCEDYFKAMGPPLKLANPPRECNDDGMIVRLYQFMVDWRAGKYRGLWVADVHRQDNGEAIVTHTANRLSFRPTPPPAGGGFGKRGICRGSEKESKHVSRLDKESLEGTGRRRLPFSHVGDDQTGTGWGGRPLQQQQQVHKAGGTPETAQSPQAVAGHSAQNYDGGGSAQHFDLTRADRHVINASEDRNLGTRPSGKRGFLVKGLGRRNYMHAPPLSLVFMMNATATLDCLLSAPSLLPQALSLDGTVFPRRVRHLWD</sequence>
<name>A0A0K6S5P8_9ALVE</name>
<dbReference type="PhylomeDB" id="A0A0K6S5P8"/>
<dbReference type="AlphaFoldDB" id="A0A0K6S5P8"/>